<feature type="transmembrane region" description="Helical" evidence="1">
    <location>
        <begin position="352"/>
        <end position="373"/>
    </location>
</feature>
<name>A0A396Z4U7_9LEPT</name>
<feature type="transmembrane region" description="Helical" evidence="1">
    <location>
        <begin position="31"/>
        <end position="53"/>
    </location>
</feature>
<keyword evidence="1" id="KW-0472">Membrane</keyword>
<keyword evidence="1" id="KW-1133">Transmembrane helix</keyword>
<reference evidence="3" key="1">
    <citation type="submission" date="2018-05" db="EMBL/GenBank/DDBJ databases">
        <title>Leptospira yasudae sp. nov. and Leptospira stimsonii sp. nov., two pathogenic species of the genus Leptospira isolated from environmental sources.</title>
        <authorList>
            <person name="Casanovas-Massana A."/>
            <person name="Hamond C."/>
            <person name="Santos L.A."/>
            <person name="Hacker K.P."/>
            <person name="Balassiano I."/>
            <person name="Medeiros M.A."/>
            <person name="Reis M.G."/>
            <person name="Ko A.I."/>
            <person name="Wunder E.A."/>
        </authorList>
    </citation>
    <scope>NUCLEOTIDE SEQUENCE [LARGE SCALE GENOMIC DNA]</scope>
    <source>
        <strain evidence="3">Yale</strain>
    </source>
</reference>
<evidence type="ECO:0000313" key="3">
    <source>
        <dbReference type="Proteomes" id="UP000265798"/>
    </source>
</evidence>
<evidence type="ECO:0000313" key="2">
    <source>
        <dbReference type="EMBL" id="RHX89755.1"/>
    </source>
</evidence>
<sequence length="385" mass="42989">MRFFGEAPASLSFGRIVSSVKVWFLQRRSSFSILILTFVSLFFLGIIEFFPVMETVSDFEIKQKASENAYRCFQKIKALRIQKGLNIDPNLDPSLSGLIGVELSSVTSSSGKLSSKQASVHPDFAIWFVDQFLRAGLKKDDAISAGISGSFPALNIAFYSAADAMGLRVNVIGSVSSSQYGANLPEFLWPEWENFLFQEGLIFQRAHAYSTGGIDDQGIGIDTFGVRQIRASIKKNGYRFLSVSSFEDSLIQRIHIYEKSNVRLYVNVGGGTISTGTSLGKKKIPRGLVWEMEESSDLPDSILKFYLEKKIPILHVIGIETISEESGIVYKKGQIAKPGTSNLLYHTSKNRWLSGVFFLLLVFMILKFSPWIAKNEKEEENTIHL</sequence>
<keyword evidence="1" id="KW-0812">Transmembrane</keyword>
<evidence type="ECO:0000256" key="1">
    <source>
        <dbReference type="SAM" id="Phobius"/>
    </source>
</evidence>
<comment type="caution">
    <text evidence="2">The sequence shown here is derived from an EMBL/GenBank/DDBJ whole genome shotgun (WGS) entry which is preliminary data.</text>
</comment>
<dbReference type="OrthoDB" id="6233025at2"/>
<gene>
    <name evidence="2" type="ORF">DLM75_12385</name>
</gene>
<accession>A0A396Z4U7</accession>
<dbReference type="AlphaFoldDB" id="A0A396Z4U7"/>
<organism evidence="2 3">
    <name type="scientific">Leptospira stimsonii</name>
    <dbReference type="NCBI Taxonomy" id="2202203"/>
    <lineage>
        <taxon>Bacteria</taxon>
        <taxon>Pseudomonadati</taxon>
        <taxon>Spirochaetota</taxon>
        <taxon>Spirochaetia</taxon>
        <taxon>Leptospirales</taxon>
        <taxon>Leptospiraceae</taxon>
        <taxon>Leptospira</taxon>
    </lineage>
</organism>
<dbReference type="EMBL" id="QHCT01000003">
    <property type="protein sequence ID" value="RHX89755.1"/>
    <property type="molecule type" value="Genomic_DNA"/>
</dbReference>
<dbReference type="Proteomes" id="UP000265798">
    <property type="component" value="Unassembled WGS sequence"/>
</dbReference>
<dbReference type="NCBIfam" id="TIGR04332">
    <property type="entry name" value="gamma_Glu_sys"/>
    <property type="match status" value="1"/>
</dbReference>
<proteinExistence type="predicted"/>
<protein>
    <submittedName>
        <fullName evidence="2">Poly-gamma-glutamate system protein</fullName>
    </submittedName>
</protein>
<dbReference type="InterPro" id="IPR027602">
    <property type="entry name" value="PGA_system"/>
</dbReference>